<keyword evidence="13 16" id="KW-0830">Ubiquinone</keyword>
<accession>A0ABT8F819</accession>
<evidence type="ECO:0000256" key="2">
    <source>
        <dbReference type="ARBA" id="ARBA00022475"/>
    </source>
</evidence>
<organism evidence="19 20">
    <name type="scientific">Shiella aurantiaca</name>
    <dbReference type="NCBI Taxonomy" id="3058365"/>
    <lineage>
        <taxon>Bacteria</taxon>
        <taxon>Pseudomonadati</taxon>
        <taxon>Bacteroidota</taxon>
        <taxon>Cytophagia</taxon>
        <taxon>Cytophagales</taxon>
        <taxon>Shiellaceae</taxon>
        <taxon>Shiella</taxon>
    </lineage>
</organism>
<evidence type="ECO:0000256" key="14">
    <source>
        <dbReference type="ARBA" id="ARBA00023136"/>
    </source>
</evidence>
<dbReference type="InterPro" id="IPR007329">
    <property type="entry name" value="FMN-bd"/>
</dbReference>
<evidence type="ECO:0000259" key="18">
    <source>
        <dbReference type="SMART" id="SM00900"/>
    </source>
</evidence>
<feature type="modified residue" description="FMN phosphoryl threonine" evidence="16">
    <location>
        <position position="218"/>
    </location>
</feature>
<dbReference type="PANTHER" id="PTHR37838:SF1">
    <property type="entry name" value="NA(+)-TRANSLOCATING NADH-QUINONE REDUCTASE SUBUNIT C"/>
    <property type="match status" value="1"/>
</dbReference>
<comment type="cofactor">
    <cofactor evidence="16 17">
        <name>FMN</name>
        <dbReference type="ChEBI" id="CHEBI:58210"/>
    </cofactor>
</comment>
<evidence type="ECO:0000256" key="16">
    <source>
        <dbReference type="HAMAP-Rule" id="MF_00427"/>
    </source>
</evidence>
<proteinExistence type="inferred from homology"/>
<dbReference type="RefSeq" id="WP_320005076.1">
    <property type="nucleotide sequence ID" value="NZ_JAUHJS010000007.1"/>
</dbReference>
<evidence type="ECO:0000256" key="8">
    <source>
        <dbReference type="ARBA" id="ARBA00022967"/>
    </source>
</evidence>
<evidence type="ECO:0000256" key="15">
    <source>
        <dbReference type="ARBA" id="ARBA00023201"/>
    </source>
</evidence>
<evidence type="ECO:0000313" key="20">
    <source>
        <dbReference type="Proteomes" id="UP001168552"/>
    </source>
</evidence>
<evidence type="ECO:0000256" key="10">
    <source>
        <dbReference type="ARBA" id="ARBA00023027"/>
    </source>
</evidence>
<evidence type="ECO:0000256" key="11">
    <source>
        <dbReference type="ARBA" id="ARBA00023053"/>
    </source>
</evidence>
<protein>
    <recommendedName>
        <fullName evidence="16 17">Na(+)-translocating NADH-quinone reductase subunit C</fullName>
        <shortName evidence="16 17">Na(+)-NQR subunit C</shortName>
        <shortName evidence="16 17">Na(+)-translocating NQR subunit C</shortName>
        <ecNumber evidence="16 17">7.2.1.1</ecNumber>
    </recommendedName>
    <alternativeName>
        <fullName evidence="16 17">NQR complex subunit C</fullName>
    </alternativeName>
    <alternativeName>
        <fullName evidence="16 17">NQR-1 subunit C</fullName>
    </alternativeName>
</protein>
<evidence type="ECO:0000256" key="12">
    <source>
        <dbReference type="ARBA" id="ARBA00023065"/>
    </source>
</evidence>
<dbReference type="Proteomes" id="UP001168552">
    <property type="component" value="Unassembled WGS sequence"/>
</dbReference>
<dbReference type="Pfam" id="PF04205">
    <property type="entry name" value="FMN_bind"/>
    <property type="match status" value="1"/>
</dbReference>
<comment type="caution">
    <text evidence="19">The sequence shown here is derived from an EMBL/GenBank/DDBJ whole genome shotgun (WGS) entry which is preliminary data.</text>
</comment>
<keyword evidence="14 16" id="KW-0472">Membrane</keyword>
<comment type="catalytic activity">
    <reaction evidence="16 17">
        <text>a ubiquinone + n Na(+)(in) + NADH + H(+) = a ubiquinol + n Na(+)(out) + NAD(+)</text>
        <dbReference type="Rhea" id="RHEA:47748"/>
        <dbReference type="Rhea" id="RHEA-COMP:9565"/>
        <dbReference type="Rhea" id="RHEA-COMP:9566"/>
        <dbReference type="ChEBI" id="CHEBI:15378"/>
        <dbReference type="ChEBI" id="CHEBI:16389"/>
        <dbReference type="ChEBI" id="CHEBI:17976"/>
        <dbReference type="ChEBI" id="CHEBI:29101"/>
        <dbReference type="ChEBI" id="CHEBI:57540"/>
        <dbReference type="ChEBI" id="CHEBI:57945"/>
        <dbReference type="EC" id="7.2.1.1"/>
    </reaction>
</comment>
<evidence type="ECO:0000256" key="4">
    <source>
        <dbReference type="ARBA" id="ARBA00022553"/>
    </source>
</evidence>
<evidence type="ECO:0000256" key="3">
    <source>
        <dbReference type="ARBA" id="ARBA00022519"/>
    </source>
</evidence>
<reference evidence="19" key="1">
    <citation type="submission" date="2023-06" db="EMBL/GenBank/DDBJ databases">
        <title>Cytophagales bacterium Strain LB-30, isolated from soil.</title>
        <authorList>
            <person name="Liu B."/>
        </authorList>
    </citation>
    <scope>NUCLEOTIDE SEQUENCE</scope>
    <source>
        <strain evidence="19">LB-30</strain>
    </source>
</reference>
<comment type="subcellular location">
    <subcellularLocation>
        <location evidence="16">Cell membrane</location>
        <topology evidence="16">Single-pass membrane protein</topology>
    </subcellularLocation>
</comment>
<keyword evidence="2 16" id="KW-1003">Cell membrane</keyword>
<dbReference type="PANTHER" id="PTHR37838">
    <property type="entry name" value="NA(+)-TRANSLOCATING NADH-QUINONE REDUCTASE SUBUNIT C"/>
    <property type="match status" value="1"/>
</dbReference>
<keyword evidence="20" id="KW-1185">Reference proteome</keyword>
<gene>
    <name evidence="16 19" type="primary">nqrC</name>
    <name evidence="19" type="ORF">QWY31_13600</name>
</gene>
<keyword evidence="9 16" id="KW-1133">Transmembrane helix</keyword>
<name>A0ABT8F819_9BACT</name>
<dbReference type="EC" id="7.2.1.1" evidence="16 17"/>
<sequence length="249" mass="27168">MRQSNVYVVVYAAILTVVCGVLLAATAIGLKPKQQENIELERKKNILTAVGLASEGTDIAGVYNSQVNAYVVDAKGNKVEGMVVTDVDVAMEYKKPAAERLLPVYEIKSATNPEEIVNYVLPLYGYGLWDNIWGYVALEKDLNTIKGVTFDHRGETAGLGARIATEEIQERYVGKKIYSTEGELVSVTIMKGENGGGERSLEAYKGKDHQIDGMSGATITGKGVNEMLSDYLKMYDSFFKSNQSSISSL</sequence>
<evidence type="ECO:0000256" key="7">
    <source>
        <dbReference type="ARBA" id="ARBA00022692"/>
    </source>
</evidence>
<keyword evidence="5 16" id="KW-0285">Flavoprotein</keyword>
<dbReference type="HAMAP" id="MF_00427">
    <property type="entry name" value="NqrC"/>
    <property type="match status" value="1"/>
</dbReference>
<keyword evidence="8 16" id="KW-1278">Translocase</keyword>
<keyword evidence="3" id="KW-0997">Cell inner membrane</keyword>
<comment type="similarity">
    <text evidence="16 17">Belongs to the NqrC family.</text>
</comment>
<keyword evidence="12 16" id="KW-0406">Ion transport</keyword>
<dbReference type="SMART" id="SM00900">
    <property type="entry name" value="FMN_bind"/>
    <property type="match status" value="1"/>
</dbReference>
<evidence type="ECO:0000256" key="9">
    <source>
        <dbReference type="ARBA" id="ARBA00022989"/>
    </source>
</evidence>
<keyword evidence="6 16" id="KW-0288">FMN</keyword>
<dbReference type="EMBL" id="JAUHJS010000007">
    <property type="protein sequence ID" value="MDN4166538.1"/>
    <property type="molecule type" value="Genomic_DNA"/>
</dbReference>
<comment type="caution">
    <text evidence="16">Lacks conserved residue(s) required for the propagation of feature annotation.</text>
</comment>
<keyword evidence="7 16" id="KW-0812">Transmembrane</keyword>
<keyword evidence="1 16" id="KW-0813">Transport</keyword>
<evidence type="ECO:0000256" key="6">
    <source>
        <dbReference type="ARBA" id="ARBA00022643"/>
    </source>
</evidence>
<dbReference type="InterPro" id="IPR010204">
    <property type="entry name" value="NqrC"/>
</dbReference>
<evidence type="ECO:0000256" key="13">
    <source>
        <dbReference type="ARBA" id="ARBA00023075"/>
    </source>
</evidence>
<feature type="domain" description="FMN-binding" evidence="18">
    <location>
        <begin position="127"/>
        <end position="235"/>
    </location>
</feature>
<evidence type="ECO:0000313" key="19">
    <source>
        <dbReference type="EMBL" id="MDN4166538.1"/>
    </source>
</evidence>
<keyword evidence="4 16" id="KW-0597">Phosphoprotein</keyword>
<keyword evidence="10 16" id="KW-0520">NAD</keyword>
<dbReference type="NCBIfam" id="TIGR01938">
    <property type="entry name" value="nqrC"/>
    <property type="match status" value="1"/>
</dbReference>
<keyword evidence="11 16" id="KW-0915">Sodium</keyword>
<evidence type="ECO:0000256" key="1">
    <source>
        <dbReference type="ARBA" id="ARBA00022448"/>
    </source>
</evidence>
<feature type="transmembrane region" description="Helical" evidence="16">
    <location>
        <begin position="6"/>
        <end position="30"/>
    </location>
</feature>
<evidence type="ECO:0000256" key="17">
    <source>
        <dbReference type="PIRNR" id="PIRNR009437"/>
    </source>
</evidence>
<dbReference type="PIRSF" id="PIRSF009437">
    <property type="entry name" value="NQR-1_subunit_C"/>
    <property type="match status" value="1"/>
</dbReference>
<keyword evidence="15 16" id="KW-0739">Sodium transport</keyword>
<comment type="function">
    <text evidence="16">NQR complex catalyzes the reduction of ubiquinone-1 to ubiquinol by two successive reactions, coupled with the transport of Na(+) ions from the cytoplasm to the periplasm. NqrA to NqrE are probably involved in the second step, the conversion of ubisemiquinone to ubiquinol.</text>
</comment>
<comment type="subunit">
    <text evidence="16 17">Composed of six subunits; NqrA, NqrB, NqrC, NqrD, NqrE and NqrF.</text>
</comment>
<evidence type="ECO:0000256" key="5">
    <source>
        <dbReference type="ARBA" id="ARBA00022630"/>
    </source>
</evidence>